<accession>A0ACA9NPZ8</accession>
<name>A0ACA9NPZ8_9GLOM</name>
<evidence type="ECO:0000313" key="1">
    <source>
        <dbReference type="EMBL" id="CAG8668982.1"/>
    </source>
</evidence>
<organism evidence="1 2">
    <name type="scientific">Acaulospora colombiana</name>
    <dbReference type="NCBI Taxonomy" id="27376"/>
    <lineage>
        <taxon>Eukaryota</taxon>
        <taxon>Fungi</taxon>
        <taxon>Fungi incertae sedis</taxon>
        <taxon>Mucoromycota</taxon>
        <taxon>Glomeromycotina</taxon>
        <taxon>Glomeromycetes</taxon>
        <taxon>Diversisporales</taxon>
        <taxon>Acaulosporaceae</taxon>
        <taxon>Acaulospora</taxon>
    </lineage>
</organism>
<protein>
    <submittedName>
        <fullName evidence="1">725_t:CDS:1</fullName>
    </submittedName>
</protein>
<feature type="non-terminal residue" evidence="1">
    <location>
        <position position="1"/>
    </location>
</feature>
<dbReference type="EMBL" id="CAJVPT010024152">
    <property type="protein sequence ID" value="CAG8668982.1"/>
    <property type="molecule type" value="Genomic_DNA"/>
</dbReference>
<dbReference type="Proteomes" id="UP000789525">
    <property type="component" value="Unassembled WGS sequence"/>
</dbReference>
<keyword evidence="2" id="KW-1185">Reference proteome</keyword>
<reference evidence="1" key="1">
    <citation type="submission" date="2021-06" db="EMBL/GenBank/DDBJ databases">
        <authorList>
            <person name="Kallberg Y."/>
            <person name="Tangrot J."/>
            <person name="Rosling A."/>
        </authorList>
    </citation>
    <scope>NUCLEOTIDE SEQUENCE</scope>
    <source>
        <strain evidence="1">CL356</strain>
    </source>
</reference>
<evidence type="ECO:0000313" key="2">
    <source>
        <dbReference type="Proteomes" id="UP000789525"/>
    </source>
</evidence>
<proteinExistence type="predicted"/>
<gene>
    <name evidence="1" type="ORF">ACOLOM_LOCUS8874</name>
</gene>
<comment type="caution">
    <text evidence="1">The sequence shown here is derived from an EMBL/GenBank/DDBJ whole genome shotgun (WGS) entry which is preliminary data.</text>
</comment>
<sequence length="273" mass="31727">HDDSEQRAKRRFRCTRVKEPVGADSSTLLVPTTSTRTPYACKIPENYLCAVLSQAVVWNPLSLKIYALFFHHLDPNHDLIPSRTQSSNPPTTVTPLPQRTSFHAPYDTRFPTKARTELAFTDHLLPLCYRAAMPIEKYTIIVNEERFVFTRDQLESDPGNYFAQYFLLGFKEVPKGTREMEIEKEPLFFKLIQAHLRGYDIFPLPDPWIPSYMTKESALNNLFKEAQFYGLWNLQNKILEFQATEKANKERTKSVHRVSKKRYKLAVSILILP</sequence>